<dbReference type="InterPro" id="IPR019166">
    <property type="entry name" value="MIC26/MIC27"/>
</dbReference>
<evidence type="ECO:0000313" key="5">
    <source>
        <dbReference type="EMBL" id="KAK0324291.1"/>
    </source>
</evidence>
<feature type="domain" description="RING-type" evidence="4">
    <location>
        <begin position="359"/>
        <end position="399"/>
    </location>
</feature>
<evidence type="ECO:0000259" key="4">
    <source>
        <dbReference type="PROSITE" id="PS50089"/>
    </source>
</evidence>
<gene>
    <name evidence="5" type="ORF">LTR82_004729</name>
</gene>
<comment type="subunit">
    <text evidence="2">Component of the mitochondrial contact site and cristae organizing system (MICOS) complex.</text>
</comment>
<accession>A0AAN6JBF1</accession>
<dbReference type="SUPFAM" id="SSF57850">
    <property type="entry name" value="RING/U-box"/>
    <property type="match status" value="1"/>
</dbReference>
<evidence type="ECO:0000256" key="1">
    <source>
        <dbReference type="PROSITE-ProRule" id="PRU00175"/>
    </source>
</evidence>
<dbReference type="GO" id="GO:0042407">
    <property type="term" value="P:cristae formation"/>
    <property type="evidence" value="ECO:0007669"/>
    <property type="project" value="InterPro"/>
</dbReference>
<protein>
    <recommendedName>
        <fullName evidence="2">MICOS complex subunit</fullName>
    </recommendedName>
</protein>
<keyword evidence="2" id="KW-0999">Mitochondrion inner membrane</keyword>
<dbReference type="GO" id="GO:0044284">
    <property type="term" value="C:mitochondrial crista junction"/>
    <property type="evidence" value="ECO:0007669"/>
    <property type="project" value="TreeGrafter"/>
</dbReference>
<dbReference type="Proteomes" id="UP001168146">
    <property type="component" value="Unassembled WGS sequence"/>
</dbReference>
<dbReference type="PROSITE" id="PS50089">
    <property type="entry name" value="ZF_RING_2"/>
    <property type="match status" value="1"/>
</dbReference>
<reference evidence="5" key="1">
    <citation type="submission" date="2021-12" db="EMBL/GenBank/DDBJ databases">
        <title>Black yeast isolated from Biological Soil Crust.</title>
        <authorList>
            <person name="Kurbessoian T."/>
        </authorList>
    </citation>
    <scope>NUCLEOTIDE SEQUENCE</scope>
    <source>
        <strain evidence="5">CCFEE 5208</strain>
    </source>
</reference>
<comment type="caution">
    <text evidence="5">The sequence shown here is derived from an EMBL/GenBank/DDBJ whole genome shotgun (WGS) entry which is preliminary data.</text>
</comment>
<dbReference type="GO" id="GO:0008270">
    <property type="term" value="F:zinc ion binding"/>
    <property type="evidence" value="ECO:0007669"/>
    <property type="project" value="UniProtKB-KW"/>
</dbReference>
<dbReference type="PANTHER" id="PTHR28268">
    <property type="entry name" value="MICOS SUBUNIT MIC26"/>
    <property type="match status" value="1"/>
</dbReference>
<dbReference type="EMBL" id="JASUXU010000010">
    <property type="protein sequence ID" value="KAK0324291.1"/>
    <property type="molecule type" value="Genomic_DNA"/>
</dbReference>
<dbReference type="InterPro" id="IPR001841">
    <property type="entry name" value="Znf_RING"/>
</dbReference>
<keyword evidence="2" id="KW-0496">Mitochondrion</keyword>
<proteinExistence type="predicted"/>
<comment type="function">
    <text evidence="2">Component of the MICOS complex, a large protein complex of the mitochondrial inner membrane that plays crucial roles in the maintenance of crista junctions, inner membrane architecture, and formation of contact sites to the outer membrane.</text>
</comment>
<dbReference type="Gene3D" id="3.30.40.10">
    <property type="entry name" value="Zinc/RING finger domain, C3HC4 (zinc finger)"/>
    <property type="match status" value="1"/>
</dbReference>
<dbReference type="InterPro" id="IPR033181">
    <property type="entry name" value="Mic26_fungi"/>
</dbReference>
<keyword evidence="1" id="KW-0479">Metal-binding</keyword>
<feature type="compositionally biased region" description="Polar residues" evidence="3">
    <location>
        <begin position="56"/>
        <end position="67"/>
    </location>
</feature>
<keyword evidence="1" id="KW-0863">Zinc-finger</keyword>
<evidence type="ECO:0000256" key="3">
    <source>
        <dbReference type="SAM" id="MobiDB-lite"/>
    </source>
</evidence>
<dbReference type="AlphaFoldDB" id="A0AAN6JBF1"/>
<keyword evidence="2" id="KW-0472">Membrane</keyword>
<dbReference type="Pfam" id="PF09769">
    <property type="entry name" value="ApoO"/>
    <property type="match status" value="1"/>
</dbReference>
<evidence type="ECO:0000313" key="6">
    <source>
        <dbReference type="Proteomes" id="UP001168146"/>
    </source>
</evidence>
<feature type="region of interest" description="Disordered" evidence="3">
    <location>
        <begin position="56"/>
        <end position="89"/>
    </location>
</feature>
<dbReference type="Pfam" id="PF13639">
    <property type="entry name" value="zf-RING_2"/>
    <property type="match status" value="1"/>
</dbReference>
<sequence>MTFQPLLWRRALPIAGLTAGLALLPRTIAYAEEPVTDPVNAIRMRKPIYDTPLSEPTATAISATTPLPASGITDKPQGENASRRPTPTDRLAKELSRGRLFLHRYAVKTEDGLNAGMDRFMSAEHSFTSTIASLAPPKESNEQLLPGSIYVLVAAMAGSIISRNRNILIRFVTPIITGVTTAHYMIPRTTQNVGNLIWDVEKQYPVVRDNHLRISQGIRHFIETGKAHSQMGLAMAEERMTGARETMEDWVKKGRAARTHFRLGMRGLMRLQFLLTLPVSSTRSWPTEVTPEAATTNANVCSLKSDTPPFITNRRVYCMDGEIGTDSNAQLVTDDFKIKGAAIRHTSKDKSRDVAPETCTICLESITERAVAAPCNHLTFDLLCLVSWLQERPTCPLCKALVAEVQYDWRGPEDYKTYRVPKQETAPATGQGRRQGPSRHFAAVQASTSDGRPGTTVEDSALHRRRQIYREGTYSLHVGTNPISQYHDFTCEAFAASADLQSRARAFLRRELKVFSFLDATRTRRGGNTREFLIEYVIAVLKVNEIKGAGGHAGELLAEFLGVENARMLLHELEAWLRSPFRRLEAWDEQVQYRCASENSKQG</sequence>
<dbReference type="SMART" id="SM00184">
    <property type="entry name" value="RING"/>
    <property type="match status" value="1"/>
</dbReference>
<name>A0AAN6JBF1_9PEZI</name>
<dbReference type="InterPro" id="IPR013083">
    <property type="entry name" value="Znf_RING/FYVE/PHD"/>
</dbReference>
<comment type="subcellular location">
    <subcellularLocation>
        <location evidence="2">Mitochondrion inner membrane</location>
    </subcellularLocation>
</comment>
<dbReference type="GO" id="GO:0061617">
    <property type="term" value="C:MICOS complex"/>
    <property type="evidence" value="ECO:0007669"/>
    <property type="project" value="UniProtKB-UniRule"/>
</dbReference>
<evidence type="ECO:0000256" key="2">
    <source>
        <dbReference type="RuleBase" id="RU363021"/>
    </source>
</evidence>
<keyword evidence="1" id="KW-0862">Zinc</keyword>
<organism evidence="5 6">
    <name type="scientific">Friedmanniomyces endolithicus</name>
    <dbReference type="NCBI Taxonomy" id="329885"/>
    <lineage>
        <taxon>Eukaryota</taxon>
        <taxon>Fungi</taxon>
        <taxon>Dikarya</taxon>
        <taxon>Ascomycota</taxon>
        <taxon>Pezizomycotina</taxon>
        <taxon>Dothideomycetes</taxon>
        <taxon>Dothideomycetidae</taxon>
        <taxon>Mycosphaerellales</taxon>
        <taxon>Teratosphaeriaceae</taxon>
        <taxon>Friedmanniomyces</taxon>
    </lineage>
</organism>
<dbReference type="PANTHER" id="PTHR28268:SF1">
    <property type="entry name" value="MICOS SUBUNIT MIC26"/>
    <property type="match status" value="1"/>
</dbReference>